<dbReference type="OrthoDB" id="9812311at2"/>
<organism evidence="4 5">
    <name type="scientific">Oharaeibacter diazotrophicus</name>
    <dbReference type="NCBI Taxonomy" id="1920512"/>
    <lineage>
        <taxon>Bacteria</taxon>
        <taxon>Pseudomonadati</taxon>
        <taxon>Pseudomonadota</taxon>
        <taxon>Alphaproteobacteria</taxon>
        <taxon>Hyphomicrobiales</taxon>
        <taxon>Pleomorphomonadaceae</taxon>
        <taxon>Oharaeibacter</taxon>
    </lineage>
</organism>
<evidence type="ECO:0000313" key="5">
    <source>
        <dbReference type="Proteomes" id="UP000294547"/>
    </source>
</evidence>
<dbReference type="PANTHER" id="PTHR30336">
    <property type="entry name" value="INNER MEMBRANE PROTEIN, PROBABLE PERMEASE"/>
    <property type="match status" value="1"/>
</dbReference>
<dbReference type="GO" id="GO:0000270">
    <property type="term" value="P:peptidoglycan metabolic process"/>
    <property type="evidence" value="ECO:0007669"/>
    <property type="project" value="TreeGrafter"/>
</dbReference>
<sequence>MKPSPSIAPAGDRGADTVRSDRAALPRDRSPPSAFARRMRRLRALAVMAIALGLTSAGLFFGGFLVFADGIARGRAPDGIVADGIVVLTGGADRIAGAVDLLTRGSARRLLISGVHPDTSARQIGRLVDAGPSLFDCCVDLDRRAANTIGNAAEAAKWARQNGFGSVIVVTSAYHMPRSMAELRSAMPEMTLIPYPVARPELDLDRWYASGETVSLLLEEYMKYMATRARLALTDDGGSSILASLAQ</sequence>
<proteinExistence type="predicted"/>
<dbReference type="InterPro" id="IPR014729">
    <property type="entry name" value="Rossmann-like_a/b/a_fold"/>
</dbReference>
<dbReference type="GO" id="GO:0005886">
    <property type="term" value="C:plasma membrane"/>
    <property type="evidence" value="ECO:0007669"/>
    <property type="project" value="TreeGrafter"/>
</dbReference>
<accession>A0A4R6RD40</accession>
<dbReference type="CDD" id="cd06259">
    <property type="entry name" value="YdcF-like"/>
    <property type="match status" value="1"/>
</dbReference>
<feature type="compositionally biased region" description="Basic and acidic residues" evidence="1">
    <location>
        <begin position="13"/>
        <end position="30"/>
    </location>
</feature>
<keyword evidence="2" id="KW-0812">Transmembrane</keyword>
<name>A0A4R6RD40_9HYPH</name>
<evidence type="ECO:0000256" key="2">
    <source>
        <dbReference type="SAM" id="Phobius"/>
    </source>
</evidence>
<dbReference type="Gene3D" id="3.40.50.620">
    <property type="entry name" value="HUPs"/>
    <property type="match status" value="1"/>
</dbReference>
<dbReference type="PANTHER" id="PTHR30336:SF4">
    <property type="entry name" value="ENVELOPE BIOGENESIS FACTOR ELYC"/>
    <property type="match status" value="1"/>
</dbReference>
<dbReference type="InterPro" id="IPR003848">
    <property type="entry name" value="DUF218"/>
</dbReference>
<feature type="transmembrane region" description="Helical" evidence="2">
    <location>
        <begin position="45"/>
        <end position="67"/>
    </location>
</feature>
<keyword evidence="2" id="KW-0472">Membrane</keyword>
<protein>
    <submittedName>
        <fullName evidence="4">Uncharacterized SAM-binding protein YcdF (DUF218 family)</fullName>
    </submittedName>
</protein>
<dbReference type="InterPro" id="IPR051599">
    <property type="entry name" value="Cell_Envelope_Assoc"/>
</dbReference>
<dbReference type="EMBL" id="SNXY01000008">
    <property type="protein sequence ID" value="TDP84090.1"/>
    <property type="molecule type" value="Genomic_DNA"/>
</dbReference>
<dbReference type="Pfam" id="PF02698">
    <property type="entry name" value="DUF218"/>
    <property type="match status" value="1"/>
</dbReference>
<evidence type="ECO:0000259" key="3">
    <source>
        <dbReference type="Pfam" id="PF02698"/>
    </source>
</evidence>
<reference evidence="4 5" key="1">
    <citation type="submission" date="2019-03" db="EMBL/GenBank/DDBJ databases">
        <title>Genomic Encyclopedia of Type Strains, Phase IV (KMG-IV): sequencing the most valuable type-strain genomes for metagenomic binning, comparative biology and taxonomic classification.</title>
        <authorList>
            <person name="Goeker M."/>
        </authorList>
    </citation>
    <scope>NUCLEOTIDE SEQUENCE [LARGE SCALE GENOMIC DNA]</scope>
    <source>
        <strain evidence="4 5">DSM 102969</strain>
    </source>
</reference>
<dbReference type="Proteomes" id="UP000294547">
    <property type="component" value="Unassembled WGS sequence"/>
</dbReference>
<keyword evidence="2" id="KW-1133">Transmembrane helix</keyword>
<dbReference type="GO" id="GO:0043164">
    <property type="term" value="P:Gram-negative-bacterium-type cell wall biogenesis"/>
    <property type="evidence" value="ECO:0007669"/>
    <property type="project" value="TreeGrafter"/>
</dbReference>
<feature type="region of interest" description="Disordered" evidence="1">
    <location>
        <begin position="1"/>
        <end position="32"/>
    </location>
</feature>
<dbReference type="AlphaFoldDB" id="A0A4R6RD40"/>
<evidence type="ECO:0000313" key="4">
    <source>
        <dbReference type="EMBL" id="TDP84090.1"/>
    </source>
</evidence>
<dbReference type="RefSeq" id="WP_126539957.1">
    <property type="nucleotide sequence ID" value="NZ_BSPM01000002.1"/>
</dbReference>
<evidence type="ECO:0000256" key="1">
    <source>
        <dbReference type="SAM" id="MobiDB-lite"/>
    </source>
</evidence>
<comment type="caution">
    <text evidence="4">The sequence shown here is derived from an EMBL/GenBank/DDBJ whole genome shotgun (WGS) entry which is preliminary data.</text>
</comment>
<keyword evidence="5" id="KW-1185">Reference proteome</keyword>
<feature type="domain" description="DUF218" evidence="3">
    <location>
        <begin position="83"/>
        <end position="222"/>
    </location>
</feature>
<gene>
    <name evidence="4" type="ORF">EDD54_2693</name>
</gene>